<feature type="domain" description="SH3" evidence="5">
    <location>
        <begin position="40"/>
        <end position="104"/>
    </location>
</feature>
<reference evidence="8 9" key="2">
    <citation type="submission" date="2019-11" db="EMBL/GenBank/DDBJ databases">
        <authorList>
            <person name="Lu H."/>
        </authorList>
    </citation>
    <scope>NUCLEOTIDE SEQUENCE [LARGE SCALE GENOMIC DNA]</scope>
    <source>
        <strain evidence="8 9">FIM1</strain>
    </source>
</reference>
<dbReference type="PROSITE" id="PS50003">
    <property type="entry name" value="PH_DOMAIN"/>
    <property type="match status" value="1"/>
</dbReference>
<dbReference type="InterPro" id="IPR013761">
    <property type="entry name" value="SAM/pointed_sf"/>
</dbReference>
<feature type="compositionally biased region" description="Polar residues" evidence="4">
    <location>
        <begin position="219"/>
        <end position="229"/>
    </location>
</feature>
<accession>A0ABX6F0R5</accession>
<feature type="region of interest" description="Disordered" evidence="4">
    <location>
        <begin position="389"/>
        <end position="492"/>
    </location>
</feature>
<dbReference type="Gene3D" id="2.30.30.40">
    <property type="entry name" value="SH3 Domains"/>
    <property type="match status" value="1"/>
</dbReference>
<feature type="domain" description="SAM" evidence="7">
    <location>
        <begin position="273"/>
        <end position="337"/>
    </location>
</feature>
<feature type="region of interest" description="Disordered" evidence="4">
    <location>
        <begin position="215"/>
        <end position="242"/>
    </location>
</feature>
<feature type="compositionally biased region" description="Basic and acidic residues" evidence="4">
    <location>
        <begin position="594"/>
        <end position="616"/>
    </location>
</feature>
<feature type="compositionally biased region" description="Polar residues" evidence="4">
    <location>
        <begin position="751"/>
        <end position="760"/>
    </location>
</feature>
<feature type="compositionally biased region" description="Polar residues" evidence="4">
    <location>
        <begin position="140"/>
        <end position="150"/>
    </location>
</feature>
<evidence type="ECO:0000256" key="1">
    <source>
        <dbReference type="ARBA" id="ARBA00022443"/>
    </source>
</evidence>
<feature type="compositionally biased region" description="Basic and acidic residues" evidence="4">
    <location>
        <begin position="657"/>
        <end position="666"/>
    </location>
</feature>
<proteinExistence type="predicted"/>
<dbReference type="CDD" id="cd11886">
    <property type="entry name" value="SH3_BOI"/>
    <property type="match status" value="1"/>
</dbReference>
<feature type="compositionally biased region" description="Basic and acidic residues" evidence="4">
    <location>
        <begin position="181"/>
        <end position="190"/>
    </location>
</feature>
<feature type="region of interest" description="Disordered" evidence="4">
    <location>
        <begin position="1018"/>
        <end position="1044"/>
    </location>
</feature>
<feature type="region of interest" description="Disordered" evidence="4">
    <location>
        <begin position="751"/>
        <end position="778"/>
    </location>
</feature>
<keyword evidence="1 3" id="KW-0728">SH3 domain</keyword>
<dbReference type="SUPFAM" id="SSF47769">
    <property type="entry name" value="SAM/Pointed domain"/>
    <property type="match status" value="1"/>
</dbReference>
<organism evidence="8 9">
    <name type="scientific">Kluyveromyces marxianus</name>
    <name type="common">Yeast</name>
    <name type="synonym">Candida kefyr</name>
    <dbReference type="NCBI Taxonomy" id="4911"/>
    <lineage>
        <taxon>Eukaryota</taxon>
        <taxon>Fungi</taxon>
        <taxon>Dikarya</taxon>
        <taxon>Ascomycota</taxon>
        <taxon>Saccharomycotina</taxon>
        <taxon>Saccharomycetes</taxon>
        <taxon>Saccharomycetales</taxon>
        <taxon>Saccharomycetaceae</taxon>
        <taxon>Kluyveromyces</taxon>
    </lineage>
</organism>
<keyword evidence="9" id="KW-1185">Reference proteome</keyword>
<dbReference type="PANTHER" id="PTHR22902">
    <property type="entry name" value="SESQUIPEDALIAN"/>
    <property type="match status" value="1"/>
</dbReference>
<evidence type="ECO:0000256" key="3">
    <source>
        <dbReference type="PROSITE-ProRule" id="PRU00192"/>
    </source>
</evidence>
<dbReference type="PANTHER" id="PTHR22902:SF27">
    <property type="entry name" value="PLECKSTRIN HOMOLOGY DOMAIN-CONTAINING FAMILY A MEMBER 3"/>
    <property type="match status" value="1"/>
</dbReference>
<evidence type="ECO:0000259" key="7">
    <source>
        <dbReference type="PROSITE" id="PS50105"/>
    </source>
</evidence>
<feature type="compositionally biased region" description="Polar residues" evidence="4">
    <location>
        <begin position="766"/>
        <end position="778"/>
    </location>
</feature>
<evidence type="ECO:0000313" key="9">
    <source>
        <dbReference type="Proteomes" id="UP000422736"/>
    </source>
</evidence>
<feature type="domain" description="PH" evidence="6">
    <location>
        <begin position="797"/>
        <end position="916"/>
    </location>
</feature>
<dbReference type="InterPro" id="IPR001452">
    <property type="entry name" value="SH3_domain"/>
</dbReference>
<sequence>MASNKLPMLSPLDTGSMRSVSGGEASVGETPLGLGFQSERTFPLYICITEYTKRMDDELDMRPGDKIQVITDDGSYNDGWYFGKNLRTQEEGLYPKVFTQVIAMERKPELMRAKSSKRIASPLATGSTTNLSYRSKDGSTSELPTPQPLETAQPAMYRRFDAFKGPQSINDMNEKINGNSDVRDSSREAKAPPVDRNISMKSTMSDIDKALEELRGDSFPSSNNSSDELQQQQSQKQKKPYLSRVASGSSLDYVPSNKVNEAKELRPEDVKSWTPEQVTAYLISTGFDVESASRFQKHKISGTILLELELAHLKELEIHSFGTRFEIFKEIEALKEISTRSNASSTTYGNKRGSLMPAASFDQNVEINVTSPPKHETPTYRGHLRKTSQSMEELGSNSTPTPKSYTTPSSTVLTKSSQKPRPASLLFTNETTKAPDITEEVFASPRRAPKPPSYPSPVQPPKSPMVDSAGSGSSSSGRFLSPQPVVTNQGSKYAHPTIYEQVTDGKSKIRADQEVQDLTTQGFEFPPKKKQGPSSSMPSLPNPYNKESDPMASNSSTNAAENRNSVIYTRHTKTKSGGSFVELFNRISMLSETTEGKNADRDHDIGSEANVNKERPTSSVYGHSRSASYTASHNRKASQASNSEKKHRRNSSLLSFFKEKDERSESENTGNKGSRHGSVSHSRKNSFVSPYKTINNGTPSQRHSMLLSTSPIKDLPPPHTRKESKRRSVSAKDPSTEIFYDAKDSLHDIEVNQNRSISESSKPKTTRGTSTKSMGKQKTTAFTEGIRSISVSEAMREADCSGWMSKKGTGAMGVWKNRFFTLHGTRLSYFANTTDKRERGLIDITAHRVLPAKEDDKFVSLYAASTGKGRYCFKLVPPQPGSKKGLTFTQPRVHYFAVDTKEEMRAWIAALIKATIDIDTSVPIISSCATPTVSLSKAQEMLTQAREETRIREQQKPLNEHDEEWDQLRTDQTQSSEDFGNLSSPSITHNTTITSGLTSPYLMADNLGPNSTAATGYSANGLKSPNPQGGEYFGLDPKFQINRI</sequence>
<feature type="compositionally biased region" description="Polar residues" evidence="4">
    <location>
        <begin position="124"/>
        <end position="133"/>
    </location>
</feature>
<dbReference type="CDD" id="cd13316">
    <property type="entry name" value="PH_Boi"/>
    <property type="match status" value="1"/>
</dbReference>
<evidence type="ECO:0000259" key="5">
    <source>
        <dbReference type="PROSITE" id="PS50002"/>
    </source>
</evidence>
<evidence type="ECO:0000259" key="6">
    <source>
        <dbReference type="PROSITE" id="PS50003"/>
    </source>
</evidence>
<dbReference type="SUPFAM" id="SSF50729">
    <property type="entry name" value="PH domain-like"/>
    <property type="match status" value="1"/>
</dbReference>
<evidence type="ECO:0000256" key="2">
    <source>
        <dbReference type="ARBA" id="ARBA00022553"/>
    </source>
</evidence>
<gene>
    <name evidence="8" type="primary">BOI1</name>
    <name evidence="8" type="ORF">FIM1_5166</name>
</gene>
<feature type="compositionally biased region" description="Polar residues" evidence="4">
    <location>
        <begin position="667"/>
        <end position="711"/>
    </location>
</feature>
<dbReference type="PROSITE" id="PS50002">
    <property type="entry name" value="SH3"/>
    <property type="match status" value="1"/>
</dbReference>
<dbReference type="PROSITE" id="PS50105">
    <property type="entry name" value="SAM_DOMAIN"/>
    <property type="match status" value="1"/>
</dbReference>
<feature type="region of interest" description="Disordered" evidence="4">
    <location>
        <begin position="1"/>
        <end position="24"/>
    </location>
</feature>
<dbReference type="Gene3D" id="1.10.150.50">
    <property type="entry name" value="Transcription Factor, Ets-1"/>
    <property type="match status" value="1"/>
</dbReference>
<dbReference type="InterPro" id="IPR045188">
    <property type="entry name" value="Boi1/Boi2-like"/>
</dbReference>
<feature type="compositionally biased region" description="Low complexity" evidence="4">
    <location>
        <begin position="468"/>
        <end position="477"/>
    </location>
</feature>
<reference evidence="8 9" key="1">
    <citation type="submission" date="2016-03" db="EMBL/GenBank/DDBJ databases">
        <title>How can Kluyveromyces marxianus grow so fast - potential evolutionary course in Saccharomyces Complex revealed by comparative genomics.</title>
        <authorList>
            <person name="Mo W."/>
            <person name="Lu W."/>
            <person name="Yang X."/>
            <person name="Qi J."/>
            <person name="Lv H."/>
        </authorList>
    </citation>
    <scope>NUCLEOTIDE SEQUENCE [LARGE SCALE GENOMIC DNA]</scope>
    <source>
        <strain evidence="8 9">FIM1</strain>
    </source>
</reference>
<dbReference type="CDD" id="cd09535">
    <property type="entry name" value="SAM_BOI-like_fungal"/>
    <property type="match status" value="1"/>
</dbReference>
<feature type="region of interest" description="Disordered" evidence="4">
    <location>
        <begin position="520"/>
        <end position="571"/>
    </location>
</feature>
<feature type="region of interest" description="Disordered" evidence="4">
    <location>
        <begin position="164"/>
        <end position="203"/>
    </location>
</feature>
<dbReference type="EMBL" id="CP015060">
    <property type="protein sequence ID" value="QGN17957.1"/>
    <property type="molecule type" value="Genomic_DNA"/>
</dbReference>
<dbReference type="InterPro" id="IPR036028">
    <property type="entry name" value="SH3-like_dom_sf"/>
</dbReference>
<feature type="region of interest" description="Disordered" evidence="4">
    <location>
        <begin position="113"/>
        <end position="151"/>
    </location>
</feature>
<feature type="compositionally biased region" description="Low complexity" evidence="4">
    <location>
        <begin position="396"/>
        <end position="411"/>
    </location>
</feature>
<dbReference type="SMART" id="SM00454">
    <property type="entry name" value="SAM"/>
    <property type="match status" value="1"/>
</dbReference>
<name>A0ABX6F0R5_KLUMA</name>
<feature type="compositionally biased region" description="Polar residues" evidence="4">
    <location>
        <begin position="1018"/>
        <end position="1027"/>
    </location>
</feature>
<dbReference type="InterPro" id="IPR001849">
    <property type="entry name" value="PH_domain"/>
</dbReference>
<feature type="compositionally biased region" description="Polar residues" evidence="4">
    <location>
        <begin position="551"/>
        <end position="567"/>
    </location>
</feature>
<feature type="compositionally biased region" description="Pro residues" evidence="4">
    <location>
        <begin position="450"/>
        <end position="463"/>
    </location>
</feature>
<dbReference type="Pfam" id="PF00018">
    <property type="entry name" value="SH3_1"/>
    <property type="match status" value="1"/>
</dbReference>
<dbReference type="InterPro" id="IPR035551">
    <property type="entry name" value="Boi1/2_SH3"/>
</dbReference>
<evidence type="ECO:0000256" key="4">
    <source>
        <dbReference type="SAM" id="MobiDB-lite"/>
    </source>
</evidence>
<feature type="compositionally biased region" description="Polar residues" evidence="4">
    <location>
        <begin position="617"/>
        <end position="642"/>
    </location>
</feature>
<dbReference type="SUPFAM" id="SSF50044">
    <property type="entry name" value="SH3-domain"/>
    <property type="match status" value="1"/>
</dbReference>
<dbReference type="SMART" id="SM00233">
    <property type="entry name" value="PH"/>
    <property type="match status" value="1"/>
</dbReference>
<dbReference type="Gene3D" id="2.30.29.30">
    <property type="entry name" value="Pleckstrin-homology domain (PH domain)/Phosphotyrosine-binding domain (PTB)"/>
    <property type="match status" value="1"/>
</dbReference>
<evidence type="ECO:0000313" key="8">
    <source>
        <dbReference type="EMBL" id="QGN17957.1"/>
    </source>
</evidence>
<dbReference type="SMART" id="SM00326">
    <property type="entry name" value="SH3"/>
    <property type="match status" value="1"/>
</dbReference>
<dbReference type="Pfam" id="PF07647">
    <property type="entry name" value="SAM_2"/>
    <property type="match status" value="1"/>
</dbReference>
<dbReference type="InterPro" id="IPR001660">
    <property type="entry name" value="SAM"/>
</dbReference>
<protein>
    <submittedName>
        <fullName evidence="8">Protein BOI2</fullName>
    </submittedName>
</protein>
<feature type="region of interest" description="Disordered" evidence="4">
    <location>
        <begin position="594"/>
        <end position="737"/>
    </location>
</feature>
<dbReference type="Pfam" id="PF00169">
    <property type="entry name" value="PH"/>
    <property type="match status" value="1"/>
</dbReference>
<dbReference type="InterPro" id="IPR011993">
    <property type="entry name" value="PH-like_dom_sf"/>
</dbReference>
<keyword evidence="2" id="KW-0597">Phosphoprotein</keyword>
<feature type="compositionally biased region" description="Polar residues" evidence="4">
    <location>
        <begin position="167"/>
        <end position="180"/>
    </location>
</feature>
<dbReference type="Proteomes" id="UP000422736">
    <property type="component" value="Chromosome 8"/>
</dbReference>